<evidence type="ECO:0000313" key="3">
    <source>
        <dbReference type="Proteomes" id="UP000054321"/>
    </source>
</evidence>
<dbReference type="HOGENOM" id="CLU_1305186_0_0_1"/>
<evidence type="ECO:0000313" key="2">
    <source>
        <dbReference type="EMBL" id="KIN04514.1"/>
    </source>
</evidence>
<feature type="compositionally biased region" description="Basic residues" evidence="1">
    <location>
        <begin position="200"/>
        <end position="211"/>
    </location>
</feature>
<reference evidence="2 3" key="1">
    <citation type="submission" date="2014-04" db="EMBL/GenBank/DDBJ databases">
        <authorList>
            <consortium name="DOE Joint Genome Institute"/>
            <person name="Kuo A."/>
            <person name="Martino E."/>
            <person name="Perotto S."/>
            <person name="Kohler A."/>
            <person name="Nagy L.G."/>
            <person name="Floudas D."/>
            <person name="Copeland A."/>
            <person name="Barry K.W."/>
            <person name="Cichocki N."/>
            <person name="Veneault-Fourrey C."/>
            <person name="LaButti K."/>
            <person name="Lindquist E.A."/>
            <person name="Lipzen A."/>
            <person name="Lundell T."/>
            <person name="Morin E."/>
            <person name="Murat C."/>
            <person name="Sun H."/>
            <person name="Tunlid A."/>
            <person name="Henrissat B."/>
            <person name="Grigoriev I.V."/>
            <person name="Hibbett D.S."/>
            <person name="Martin F."/>
            <person name="Nordberg H.P."/>
            <person name="Cantor M.N."/>
            <person name="Hua S.X."/>
        </authorList>
    </citation>
    <scope>NUCLEOTIDE SEQUENCE [LARGE SCALE GENOMIC DNA]</scope>
    <source>
        <strain evidence="2 3">Zn</strain>
    </source>
</reference>
<evidence type="ECO:0000256" key="1">
    <source>
        <dbReference type="SAM" id="MobiDB-lite"/>
    </source>
</evidence>
<feature type="region of interest" description="Disordered" evidence="1">
    <location>
        <begin position="150"/>
        <end position="211"/>
    </location>
</feature>
<protein>
    <submittedName>
        <fullName evidence="2">Uncharacterized protein</fullName>
    </submittedName>
</protein>
<proteinExistence type="predicted"/>
<dbReference type="InParanoid" id="A0A0C3CZQ6"/>
<dbReference type="Proteomes" id="UP000054321">
    <property type="component" value="Unassembled WGS sequence"/>
</dbReference>
<feature type="compositionally biased region" description="Basic and acidic residues" evidence="1">
    <location>
        <begin position="43"/>
        <end position="53"/>
    </location>
</feature>
<feature type="compositionally biased region" description="Basic residues" evidence="1">
    <location>
        <begin position="94"/>
        <end position="111"/>
    </location>
</feature>
<accession>A0A0C3CZQ6</accession>
<dbReference type="OrthoDB" id="5209158at2759"/>
<name>A0A0C3CZQ6_OIDMZ</name>
<dbReference type="AlphaFoldDB" id="A0A0C3CZQ6"/>
<dbReference type="EMBL" id="KN832872">
    <property type="protein sequence ID" value="KIN04514.1"/>
    <property type="molecule type" value="Genomic_DNA"/>
</dbReference>
<reference evidence="3" key="2">
    <citation type="submission" date="2015-01" db="EMBL/GenBank/DDBJ databases">
        <title>Evolutionary Origins and Diversification of the Mycorrhizal Mutualists.</title>
        <authorList>
            <consortium name="DOE Joint Genome Institute"/>
            <consortium name="Mycorrhizal Genomics Consortium"/>
            <person name="Kohler A."/>
            <person name="Kuo A."/>
            <person name="Nagy L.G."/>
            <person name="Floudas D."/>
            <person name="Copeland A."/>
            <person name="Barry K.W."/>
            <person name="Cichocki N."/>
            <person name="Veneault-Fourrey C."/>
            <person name="LaButti K."/>
            <person name="Lindquist E.A."/>
            <person name="Lipzen A."/>
            <person name="Lundell T."/>
            <person name="Morin E."/>
            <person name="Murat C."/>
            <person name="Riley R."/>
            <person name="Ohm R."/>
            <person name="Sun H."/>
            <person name="Tunlid A."/>
            <person name="Henrissat B."/>
            <person name="Grigoriev I.V."/>
            <person name="Hibbett D.S."/>
            <person name="Martin F."/>
        </authorList>
    </citation>
    <scope>NUCLEOTIDE SEQUENCE [LARGE SCALE GENOMIC DNA]</scope>
    <source>
        <strain evidence="3">Zn</strain>
    </source>
</reference>
<feature type="compositionally biased region" description="Low complexity" evidence="1">
    <location>
        <begin position="150"/>
        <end position="164"/>
    </location>
</feature>
<organism evidence="2 3">
    <name type="scientific">Oidiodendron maius (strain Zn)</name>
    <dbReference type="NCBI Taxonomy" id="913774"/>
    <lineage>
        <taxon>Eukaryota</taxon>
        <taxon>Fungi</taxon>
        <taxon>Dikarya</taxon>
        <taxon>Ascomycota</taxon>
        <taxon>Pezizomycotina</taxon>
        <taxon>Leotiomycetes</taxon>
        <taxon>Leotiomycetes incertae sedis</taxon>
        <taxon>Myxotrichaceae</taxon>
        <taxon>Oidiodendron</taxon>
    </lineage>
</organism>
<feature type="region of interest" description="Disordered" evidence="1">
    <location>
        <begin position="41"/>
        <end position="111"/>
    </location>
</feature>
<gene>
    <name evidence="2" type="ORF">OIDMADRAFT_176915</name>
</gene>
<sequence length="211" mass="23601">MNSYRQYQYHQRMNSDPARITDWHTRHRTLSLTARMHANIHLPESDSRPDSAGRDTGFPEPLSPDRNTTLRHPDADTSPNACIEASDFDPSRIQQRHRPFLRERHTSRHGKISVDTSYTNLPRASGTIDSGYGSASAMEKEGPVAFLPGSRGLSESPSSSPNSSMAKGVRHSEDLVLEKIRGSSDSIERRKGGGFMGRLHSFRHRSHGSRV</sequence>
<keyword evidence="3" id="KW-1185">Reference proteome</keyword>
<feature type="compositionally biased region" description="Basic and acidic residues" evidence="1">
    <location>
        <begin position="170"/>
        <end position="191"/>
    </location>
</feature>